<keyword evidence="2" id="KW-0472">Membrane</keyword>
<dbReference type="RefSeq" id="XP_044569501.1">
    <property type="nucleotide sequence ID" value="XM_044710551.1"/>
</dbReference>
<protein>
    <recommendedName>
        <fullName evidence="3">Sphingolipid delta4-desaturase N-terminal domain-containing protein</fullName>
    </recommendedName>
</protein>
<comment type="caution">
    <text evidence="4">The sequence shown here is derived from an EMBL/GenBank/DDBJ whole genome shotgun (WGS) entry which is preliminary data.</text>
</comment>
<keyword evidence="2" id="KW-1133">Transmembrane helix</keyword>
<proteinExistence type="predicted"/>
<evidence type="ECO:0000256" key="2">
    <source>
        <dbReference type="SAM" id="Phobius"/>
    </source>
</evidence>
<evidence type="ECO:0000256" key="1">
    <source>
        <dbReference type="SAM" id="MobiDB-lite"/>
    </source>
</evidence>
<accession>A0A6A5CHS1</accession>
<keyword evidence="5" id="KW-1185">Reference proteome</keyword>
<evidence type="ECO:0000313" key="4">
    <source>
        <dbReference type="EMBL" id="KAF0984788.1"/>
    </source>
</evidence>
<dbReference type="OMA" id="GATCNQN"/>
<gene>
    <name evidence="4" type="ORF">FDP41_000687</name>
</gene>
<dbReference type="PANTHER" id="PTHR12879">
    <property type="entry name" value="SPHINGOLIPID DELTA 4 DESATURASE/C-4 HYDROXYLASE PROTEIN DES2"/>
    <property type="match status" value="1"/>
</dbReference>
<dbReference type="GO" id="GO:0042284">
    <property type="term" value="F:sphingolipid delta-4 desaturase activity"/>
    <property type="evidence" value="ECO:0007669"/>
    <property type="project" value="TreeGrafter"/>
</dbReference>
<evidence type="ECO:0000313" key="5">
    <source>
        <dbReference type="Proteomes" id="UP000444721"/>
    </source>
</evidence>
<name>A0A6A5CHS1_NAEFO</name>
<dbReference type="OrthoDB" id="200948at2759"/>
<organism evidence="4 5">
    <name type="scientific">Naegleria fowleri</name>
    <name type="common">Brain eating amoeba</name>
    <dbReference type="NCBI Taxonomy" id="5763"/>
    <lineage>
        <taxon>Eukaryota</taxon>
        <taxon>Discoba</taxon>
        <taxon>Heterolobosea</taxon>
        <taxon>Tetramitia</taxon>
        <taxon>Eutetramitia</taxon>
        <taxon>Vahlkampfiidae</taxon>
        <taxon>Naegleria</taxon>
    </lineage>
</organism>
<dbReference type="GeneID" id="68107905"/>
<dbReference type="Pfam" id="PF08557">
    <property type="entry name" value="Lipid_DES"/>
    <property type="match status" value="1"/>
</dbReference>
<dbReference type="PANTHER" id="PTHR12879:SF8">
    <property type="entry name" value="SPHINGOLIPID DELTA(4)-DESATURASE DES1"/>
    <property type="match status" value="1"/>
</dbReference>
<feature type="transmembrane region" description="Helical" evidence="2">
    <location>
        <begin position="222"/>
        <end position="245"/>
    </location>
</feature>
<feature type="transmembrane region" description="Helical" evidence="2">
    <location>
        <begin position="76"/>
        <end position="93"/>
    </location>
</feature>
<dbReference type="VEuPathDB" id="AmoebaDB:NF0093980"/>
<feature type="transmembrane region" description="Helical" evidence="2">
    <location>
        <begin position="191"/>
        <end position="210"/>
    </location>
</feature>
<keyword evidence="2" id="KW-0812">Transmembrane</keyword>
<dbReference type="AlphaFoldDB" id="A0A6A5CHS1"/>
<feature type="domain" description="Sphingolipid delta4-desaturase N-terminal" evidence="3">
    <location>
        <begin position="36"/>
        <end position="74"/>
    </location>
</feature>
<dbReference type="GO" id="GO:0016020">
    <property type="term" value="C:membrane"/>
    <property type="evidence" value="ECO:0007669"/>
    <property type="project" value="GOC"/>
</dbReference>
<feature type="compositionally biased region" description="Low complexity" evidence="1">
    <location>
        <begin position="1"/>
        <end position="16"/>
    </location>
</feature>
<dbReference type="InterPro" id="IPR005804">
    <property type="entry name" value="FA_desaturase_dom"/>
</dbReference>
<dbReference type="Pfam" id="PF00487">
    <property type="entry name" value="FA_desaturase"/>
    <property type="match status" value="1"/>
</dbReference>
<dbReference type="Proteomes" id="UP000444721">
    <property type="component" value="Unassembled WGS sequence"/>
</dbReference>
<dbReference type="VEuPathDB" id="AmoebaDB:NfTy_031230"/>
<dbReference type="GO" id="GO:0046513">
    <property type="term" value="P:ceramide biosynthetic process"/>
    <property type="evidence" value="ECO:0007669"/>
    <property type="project" value="TreeGrafter"/>
</dbReference>
<dbReference type="EMBL" id="VFQX01000002">
    <property type="protein sequence ID" value="KAF0984788.1"/>
    <property type="molecule type" value="Genomic_DNA"/>
</dbReference>
<feature type="region of interest" description="Disordered" evidence="1">
    <location>
        <begin position="1"/>
        <end position="25"/>
    </location>
</feature>
<feature type="transmembrane region" description="Helical" evidence="2">
    <location>
        <begin position="133"/>
        <end position="153"/>
    </location>
</feature>
<dbReference type="InterPro" id="IPR013866">
    <property type="entry name" value="Sphingolipid_d4-desaturase_N"/>
</dbReference>
<feature type="transmembrane region" description="Helical" evidence="2">
    <location>
        <begin position="99"/>
        <end position="121"/>
    </location>
</feature>
<reference evidence="4 5" key="1">
    <citation type="journal article" date="2019" name="Sci. Rep.">
        <title>Nanopore sequencing improves the draft genome of the human pathogenic amoeba Naegleria fowleri.</title>
        <authorList>
            <person name="Liechti N."/>
            <person name="Schurch N."/>
            <person name="Bruggmann R."/>
            <person name="Wittwer M."/>
        </authorList>
    </citation>
    <scope>NUCLEOTIDE SEQUENCE [LARGE SCALE GENOMIC DNA]</scope>
    <source>
        <strain evidence="4 5">ATCC 30894</strain>
    </source>
</reference>
<sequence length="363" mass="42257">MTVAAATTTTRNNTPAISSSSKNNKKEFDGVDPSLLHLKDFLWSKQDEPHWKRKKEILKRYPQIKELYGIDPATKYKITALVLIQFLTCYLLVTYRPAWYVWLAAMWIIGGTCNTSLTVGIHELTHGLGFEKFEYNLYLSIIGNLPLGVPYAMSFKRYHHDHHLYQGVVGVDTDIGTRIEALLIQSKWTKFIHIFFMVFFYSLRPIFVAPKRLTSYEWMNNIVVIGFMATIYYLSGTWLAPFYFLGSSFFGLGPHPLSGHFISEHFVTTPGQETYSYYGPGNWLMFNVGYHNEHHDFPKIPCCNLPKVRQIAPEFYNNLKTIDSWTYVLWEYITTDGYTPFNRVTRTMETHRNARQEDNKKDN</sequence>
<evidence type="ECO:0000259" key="3">
    <source>
        <dbReference type="SMART" id="SM01269"/>
    </source>
</evidence>
<dbReference type="SMART" id="SM01269">
    <property type="entry name" value="Lipid_DES"/>
    <property type="match status" value="1"/>
</dbReference>
<dbReference type="VEuPathDB" id="AmoebaDB:FDP41_000687"/>